<protein>
    <submittedName>
        <fullName evidence="1">Uncharacterized protein</fullName>
    </submittedName>
</protein>
<sequence length="338" mass="36795">MAQNCVNAPLKLSRPSYLSEIHPSDGTTLRPEAYRRSWQNAMYNNKSFANPEESQAASAFKIGERTSTFSIVTDINHCQPFEPDPSDTIVEVVHMDFKNEIPEKAIDVGVRPASASIFSDTSTTTTLLDAPNFHAGTMFHVAQRGIGACRLPTPSSELVTQIFHEDGSVAYTSTRAKRSSGNAVLSHPKLGDLCSTTYSWGPGRPPVLKLLEGQDGSDTVNINGKWFSRTTGFTTPDGRLFEWSYASMKDPNGKRVNIIALREKDSKYVLAQLIRGEGTRTEGTSRCTAGNGGQLVLDQEATSHVDEVLIIATCLVMLKKEIDRRRGAQAAVIAGAVS</sequence>
<comment type="caution">
    <text evidence="1">The sequence shown here is derived from an EMBL/GenBank/DDBJ whole genome shotgun (WGS) entry which is preliminary data.</text>
</comment>
<proteinExistence type="predicted"/>
<evidence type="ECO:0000313" key="2">
    <source>
        <dbReference type="Proteomes" id="UP001172673"/>
    </source>
</evidence>
<gene>
    <name evidence="1" type="ORF">H2200_013458</name>
</gene>
<dbReference type="AlphaFoldDB" id="A0AA38UEC5"/>
<accession>A0AA38UEC5</accession>
<organism evidence="1 2">
    <name type="scientific">Cladophialophora chaetospira</name>
    <dbReference type="NCBI Taxonomy" id="386627"/>
    <lineage>
        <taxon>Eukaryota</taxon>
        <taxon>Fungi</taxon>
        <taxon>Dikarya</taxon>
        <taxon>Ascomycota</taxon>
        <taxon>Pezizomycotina</taxon>
        <taxon>Eurotiomycetes</taxon>
        <taxon>Chaetothyriomycetidae</taxon>
        <taxon>Chaetothyriales</taxon>
        <taxon>Herpotrichiellaceae</taxon>
        <taxon>Cladophialophora</taxon>
    </lineage>
</organism>
<reference evidence="1" key="1">
    <citation type="submission" date="2022-10" db="EMBL/GenBank/DDBJ databases">
        <title>Culturing micro-colonial fungi from biological soil crusts in the Mojave desert and describing Neophaeococcomyces mojavensis, and introducing the new genera and species Taxawa tesnikishii.</title>
        <authorList>
            <person name="Kurbessoian T."/>
            <person name="Stajich J.E."/>
        </authorList>
    </citation>
    <scope>NUCLEOTIDE SEQUENCE</scope>
    <source>
        <strain evidence="1">TK_41</strain>
    </source>
</reference>
<dbReference type="EMBL" id="JAPDRK010000029">
    <property type="protein sequence ID" value="KAJ9602098.1"/>
    <property type="molecule type" value="Genomic_DNA"/>
</dbReference>
<name>A0AA38UEC5_9EURO</name>
<evidence type="ECO:0000313" key="1">
    <source>
        <dbReference type="EMBL" id="KAJ9602098.1"/>
    </source>
</evidence>
<dbReference type="Proteomes" id="UP001172673">
    <property type="component" value="Unassembled WGS sequence"/>
</dbReference>
<keyword evidence="2" id="KW-1185">Reference proteome</keyword>